<sequence>MALNFRRTKRSRSVAPKSGEKEEPSGWPSRNFYVVEINGMPTELYRTDLLQRARQHSAIGLPAGGAVPWQSKSAFALQQLDGGDGGANADECRHGYQPPVLLRVTDRWREEWSHGVQMPWGIGGGGAQSANNFERTELFPHLSLLAANDVFELPSELVTANGGDAGDGAQIRRMTNERPDKVRHLRLFFERKRNLCHMVQRRERMKRQCLQQFERHVRLTASNVGIECVPTVSTRRTERQMREWQSIAKFGEETETTRHNSDH</sequence>
<dbReference type="Proteomes" id="UP001620645">
    <property type="component" value="Unassembled WGS sequence"/>
</dbReference>
<feature type="region of interest" description="Disordered" evidence="1">
    <location>
        <begin position="1"/>
        <end position="26"/>
    </location>
</feature>
<accession>A0ABD2HT67</accession>
<keyword evidence="3" id="KW-1185">Reference proteome</keyword>
<dbReference type="EMBL" id="JBICCN010000458">
    <property type="protein sequence ID" value="KAL3067840.1"/>
    <property type="molecule type" value="Genomic_DNA"/>
</dbReference>
<proteinExistence type="predicted"/>
<evidence type="ECO:0000313" key="2">
    <source>
        <dbReference type="EMBL" id="KAL3067840.1"/>
    </source>
</evidence>
<reference evidence="2 3" key="1">
    <citation type="submission" date="2024-10" db="EMBL/GenBank/DDBJ databases">
        <authorList>
            <person name="Kim D."/>
        </authorList>
    </citation>
    <scope>NUCLEOTIDE SEQUENCE [LARGE SCALE GENOMIC DNA]</scope>
    <source>
        <strain evidence="2">Taebaek</strain>
    </source>
</reference>
<protein>
    <submittedName>
        <fullName evidence="2">Uncharacterized protein</fullName>
    </submittedName>
</protein>
<feature type="compositionally biased region" description="Basic residues" evidence="1">
    <location>
        <begin position="1"/>
        <end position="12"/>
    </location>
</feature>
<evidence type="ECO:0000256" key="1">
    <source>
        <dbReference type="SAM" id="MobiDB-lite"/>
    </source>
</evidence>
<comment type="caution">
    <text evidence="2">The sequence shown here is derived from an EMBL/GenBank/DDBJ whole genome shotgun (WGS) entry which is preliminary data.</text>
</comment>
<name>A0ABD2HT67_HETSC</name>
<evidence type="ECO:0000313" key="3">
    <source>
        <dbReference type="Proteomes" id="UP001620645"/>
    </source>
</evidence>
<gene>
    <name evidence="2" type="ORF">niasHS_016806</name>
</gene>
<dbReference type="AlphaFoldDB" id="A0ABD2HT67"/>
<organism evidence="2 3">
    <name type="scientific">Heterodera schachtii</name>
    <name type="common">Sugarbeet cyst nematode worm</name>
    <name type="synonym">Tylenchus schachtii</name>
    <dbReference type="NCBI Taxonomy" id="97005"/>
    <lineage>
        <taxon>Eukaryota</taxon>
        <taxon>Metazoa</taxon>
        <taxon>Ecdysozoa</taxon>
        <taxon>Nematoda</taxon>
        <taxon>Chromadorea</taxon>
        <taxon>Rhabditida</taxon>
        <taxon>Tylenchina</taxon>
        <taxon>Tylenchomorpha</taxon>
        <taxon>Tylenchoidea</taxon>
        <taxon>Heteroderidae</taxon>
        <taxon>Heteroderinae</taxon>
        <taxon>Heterodera</taxon>
    </lineage>
</organism>